<organism evidence="2 3">
    <name type="scientific">Hydrogenophaga borbori</name>
    <dbReference type="NCBI Taxonomy" id="2294117"/>
    <lineage>
        <taxon>Bacteria</taxon>
        <taxon>Pseudomonadati</taxon>
        <taxon>Pseudomonadota</taxon>
        <taxon>Betaproteobacteria</taxon>
        <taxon>Burkholderiales</taxon>
        <taxon>Comamonadaceae</taxon>
        <taxon>Hydrogenophaga</taxon>
    </lineage>
</organism>
<evidence type="ECO:0000313" key="3">
    <source>
        <dbReference type="Proteomes" id="UP000261931"/>
    </source>
</evidence>
<dbReference type="InterPro" id="IPR000073">
    <property type="entry name" value="AB_hydrolase_1"/>
</dbReference>
<dbReference type="RefSeq" id="WP_116957650.1">
    <property type="nucleotide sequence ID" value="NZ_QVLS01000002.1"/>
</dbReference>
<dbReference type="GO" id="GO:0016787">
    <property type="term" value="F:hydrolase activity"/>
    <property type="evidence" value="ECO:0007669"/>
    <property type="project" value="UniProtKB-KW"/>
</dbReference>
<dbReference type="InterPro" id="IPR029058">
    <property type="entry name" value="AB_hydrolase_fold"/>
</dbReference>
<evidence type="ECO:0000259" key="1">
    <source>
        <dbReference type="Pfam" id="PF00561"/>
    </source>
</evidence>
<evidence type="ECO:0000313" key="2">
    <source>
        <dbReference type="EMBL" id="RFP80908.1"/>
    </source>
</evidence>
<dbReference type="Proteomes" id="UP000261931">
    <property type="component" value="Unassembled WGS sequence"/>
</dbReference>
<protein>
    <submittedName>
        <fullName evidence="2">Alpha/beta fold hydrolase</fullName>
    </submittedName>
</protein>
<dbReference type="PANTHER" id="PTHR43433">
    <property type="entry name" value="HYDROLASE, ALPHA/BETA FOLD FAMILY PROTEIN"/>
    <property type="match status" value="1"/>
</dbReference>
<dbReference type="Pfam" id="PF00561">
    <property type="entry name" value="Abhydrolase_1"/>
    <property type="match status" value="1"/>
</dbReference>
<accession>A0A372EML3</accession>
<dbReference type="AlphaFoldDB" id="A0A372EML3"/>
<keyword evidence="3" id="KW-1185">Reference proteome</keyword>
<keyword evidence="2" id="KW-0378">Hydrolase</keyword>
<gene>
    <name evidence="2" type="ORF">DY262_03775</name>
</gene>
<dbReference type="Gene3D" id="3.40.50.1820">
    <property type="entry name" value="alpha/beta hydrolase"/>
    <property type="match status" value="1"/>
</dbReference>
<name>A0A372EML3_9BURK</name>
<comment type="caution">
    <text evidence="2">The sequence shown here is derived from an EMBL/GenBank/DDBJ whole genome shotgun (WGS) entry which is preliminary data.</text>
</comment>
<reference evidence="2 3" key="1">
    <citation type="submission" date="2018-08" db="EMBL/GenBank/DDBJ databases">
        <title>Hydrogenophaga sp. LA-38 isolated from sludge.</title>
        <authorList>
            <person name="Im W.-T."/>
        </authorList>
    </citation>
    <scope>NUCLEOTIDE SEQUENCE [LARGE SCALE GENOMIC DNA]</scope>
    <source>
        <strain evidence="2 3">LA-38</strain>
    </source>
</reference>
<feature type="domain" description="AB hydrolase-1" evidence="1">
    <location>
        <begin position="10"/>
        <end position="231"/>
    </location>
</feature>
<dbReference type="InterPro" id="IPR050471">
    <property type="entry name" value="AB_hydrolase"/>
</dbReference>
<dbReference type="SUPFAM" id="SSF53474">
    <property type="entry name" value="alpha/beta-Hydrolases"/>
    <property type="match status" value="1"/>
</dbReference>
<sequence length="255" mass="27026">MNITQDGQGPLVVLSHALALDRHMWDALTALLAPRCTVVRYDHRGHGRGPSPEAPYTIDDLADDAAAVIRSVSSRPVVFAGLSLGGMVGQALAARHPSLLRGLAVINAAPHYADRALWDTRIQAVRTSGMPAVAEASLDRWLTPGFRQSPAGQAVAERLRQTLLGTDSLGYVRACEAIAAMDLRPGNRRIHTPTLVVAGRHDLATPLAQSQAIAADIAGARIVEVDAAHISAAECPAELARALDDWMRTLPAEAA</sequence>
<dbReference type="EMBL" id="QVLS01000002">
    <property type="protein sequence ID" value="RFP80908.1"/>
    <property type="molecule type" value="Genomic_DNA"/>
</dbReference>
<dbReference type="PANTHER" id="PTHR43433:SF5">
    <property type="entry name" value="AB HYDROLASE-1 DOMAIN-CONTAINING PROTEIN"/>
    <property type="match status" value="1"/>
</dbReference>
<proteinExistence type="predicted"/>